<accession>A0A437J4U5</accession>
<evidence type="ECO:0000259" key="1">
    <source>
        <dbReference type="PROSITE" id="PS50042"/>
    </source>
</evidence>
<evidence type="ECO:0000313" key="3">
    <source>
        <dbReference type="Proteomes" id="UP000282977"/>
    </source>
</evidence>
<dbReference type="CDD" id="cd00038">
    <property type="entry name" value="CAP_ED"/>
    <property type="match status" value="1"/>
</dbReference>
<keyword evidence="3" id="KW-1185">Reference proteome</keyword>
<sequence length="209" mass="23355">MTLPDPDTTAGRFLDLLRRQAHPVEPGEAALGRLLAATRVINVAKGDTVLRAGDVAEYLFHIDKGLLRYFYLDEATGDERTGQFFDEGGTVTDAASFLTGAPATQTIEAIEESVLLIVPRIALLRAYDEDHATERFGRKMIEAGFVGLQRRAANLLNMSPDDRYRYYVQTRPEIVRRVPQYLLASFLGITPESLSRIRGRMARPDKSKL</sequence>
<comment type="caution">
    <text evidence="2">The sequence shown here is derived from an EMBL/GenBank/DDBJ whole genome shotgun (WGS) entry which is preliminary data.</text>
</comment>
<gene>
    <name evidence="2" type="ORF">ENE74_13560</name>
</gene>
<dbReference type="EMBL" id="RZUL01000005">
    <property type="protein sequence ID" value="RVT39776.1"/>
    <property type="molecule type" value="Genomic_DNA"/>
</dbReference>
<name>A0A437J4U5_9SPHN</name>
<dbReference type="Pfam" id="PF00027">
    <property type="entry name" value="cNMP_binding"/>
    <property type="match status" value="1"/>
</dbReference>
<dbReference type="OrthoDB" id="9798104at2"/>
<dbReference type="Gene3D" id="2.60.120.10">
    <property type="entry name" value="Jelly Rolls"/>
    <property type="match status" value="1"/>
</dbReference>
<dbReference type="InterPro" id="IPR014710">
    <property type="entry name" value="RmlC-like_jellyroll"/>
</dbReference>
<dbReference type="RefSeq" id="WP_127691476.1">
    <property type="nucleotide sequence ID" value="NZ_RZUL01000005.1"/>
</dbReference>
<dbReference type="Proteomes" id="UP000282977">
    <property type="component" value="Unassembled WGS sequence"/>
</dbReference>
<reference evidence="2 3" key="1">
    <citation type="submission" date="2019-01" db="EMBL/GenBank/DDBJ databases">
        <authorList>
            <person name="Chen W.-M."/>
        </authorList>
    </citation>
    <scope>NUCLEOTIDE SEQUENCE [LARGE SCALE GENOMIC DNA]</scope>
    <source>
        <strain evidence="2 3">TLA-22</strain>
    </source>
</reference>
<dbReference type="AlphaFoldDB" id="A0A437J4U5"/>
<organism evidence="2 3">
    <name type="scientific">Sphingobium algorifonticola</name>
    <dbReference type="NCBI Taxonomy" id="2008318"/>
    <lineage>
        <taxon>Bacteria</taxon>
        <taxon>Pseudomonadati</taxon>
        <taxon>Pseudomonadota</taxon>
        <taxon>Alphaproteobacteria</taxon>
        <taxon>Sphingomonadales</taxon>
        <taxon>Sphingomonadaceae</taxon>
        <taxon>Sphingobium</taxon>
    </lineage>
</organism>
<protein>
    <submittedName>
        <fullName evidence="2">Crp/Fnr family transcriptional regulator</fullName>
    </submittedName>
</protein>
<proteinExistence type="predicted"/>
<dbReference type="PROSITE" id="PS50042">
    <property type="entry name" value="CNMP_BINDING_3"/>
    <property type="match status" value="1"/>
</dbReference>
<feature type="domain" description="Cyclic nucleotide-binding" evidence="1">
    <location>
        <begin position="33"/>
        <end position="125"/>
    </location>
</feature>
<dbReference type="InterPro" id="IPR000595">
    <property type="entry name" value="cNMP-bd_dom"/>
</dbReference>
<evidence type="ECO:0000313" key="2">
    <source>
        <dbReference type="EMBL" id="RVT39776.1"/>
    </source>
</evidence>
<dbReference type="SUPFAM" id="SSF51206">
    <property type="entry name" value="cAMP-binding domain-like"/>
    <property type="match status" value="1"/>
</dbReference>
<dbReference type="InterPro" id="IPR018490">
    <property type="entry name" value="cNMP-bd_dom_sf"/>
</dbReference>